<evidence type="ECO:0000313" key="2">
    <source>
        <dbReference type="Proteomes" id="UP000256924"/>
    </source>
</evidence>
<dbReference type="RefSeq" id="WP_116099927.1">
    <property type="nucleotide sequence ID" value="NZ_QNVU01000060.1"/>
</dbReference>
<dbReference type="Proteomes" id="UP000256924">
    <property type="component" value="Unassembled WGS sequence"/>
</dbReference>
<name>A0A3D9AIQ8_9FLAO</name>
<keyword evidence="2" id="KW-1185">Reference proteome</keyword>
<evidence type="ECO:0000313" key="1">
    <source>
        <dbReference type="EMBL" id="REC41233.1"/>
    </source>
</evidence>
<comment type="caution">
    <text evidence="1">The sequence shown here is derived from an EMBL/GenBank/DDBJ whole genome shotgun (WGS) entry which is preliminary data.</text>
</comment>
<dbReference type="EMBL" id="QNVU01000060">
    <property type="protein sequence ID" value="REC41233.1"/>
    <property type="molecule type" value="Genomic_DNA"/>
</dbReference>
<organism evidence="1 2">
    <name type="scientific">Candidatus Chryseobacterium massiliense</name>
    <dbReference type="NCBI Taxonomy" id="204089"/>
    <lineage>
        <taxon>Bacteria</taxon>
        <taxon>Pseudomonadati</taxon>
        <taxon>Bacteroidota</taxon>
        <taxon>Flavobacteriia</taxon>
        <taxon>Flavobacteriales</taxon>
        <taxon>Weeksellaceae</taxon>
        <taxon>Chryseobacterium group</taxon>
        <taxon>Chryseobacterium</taxon>
    </lineage>
</organism>
<reference evidence="1 2" key="1">
    <citation type="journal article" date="2004" name="Emerg. Infect. Dis.">
        <title>Amoebae-resisting bacteria isolated from human nasal swabs by amoebal coculture.</title>
        <authorList>
            <person name="Greub G."/>
            <person name="La Scola B."/>
            <person name="Raoult D."/>
        </authorList>
    </citation>
    <scope>NUCLEOTIDE SEQUENCE [LARGE SCALE GENOMIC DNA]</scope>
    <source>
        <strain evidence="1 2">CCUG 51329</strain>
    </source>
</reference>
<protein>
    <submittedName>
        <fullName evidence="1">Uncharacterized protein</fullName>
    </submittedName>
</protein>
<gene>
    <name evidence="1" type="ORF">DRF68_18965</name>
</gene>
<accession>A0A3D9AIQ8</accession>
<sequence length="779" mass="89884">MNNQLSNIPIEYQHLTELSTISTQYRKFSKGQYIDHQQFNEFLDFFEDQDRLSRTLLQGVGVACGLKAKPVYKDSLLKSIQLSQGVALTTDGDLLTLNNINKISEELYVSDLKTLDIESKEYTYFKVYDNFKVKYPAFYEGKNQIELWELATDLEKNSDFQTIGSLSNLEDKYLLLYLESYEKEVKPCRGVDCDNHGVQQIRNLKVLLTTADGIKYIIEKDRIQEHPLFFENILQETKQERAIVERLILENGIDKDFYPSDLKRFYAEIIERNGFAEHIFKKVNIISDVFGISPVDHQIFKTKLEKYLTQESGFQYAYDVVKDLEDTYSEIIKFLPQSFTKYLPYLASFPKHIMLGKLISDKHLDPTRHRFYNSPALDDHQSLQKVIMLIERFKQQVENFREWVDLQSIEEIKITPSNKLLPLGNKTIPFYYKVTEAFLKAWSFDKTNIRSANTNLAYDSDLLSTDEHIQKPMYFNKDNKSFYNIEGHQGLNYDDVYEQIKQIRDEQQLDFDIMGLSFGEVADKNDLFKAYFNEYLDKHPGLEHKRGVEKGGTFVMVYEINGRYAKIVADFSIPYICCTPKIDVKLTLPSSVICSKSEPVPFTVFPMNGDVKAVVGSGLKAGVTLNSDGKYIFDPTLVSKELYNKEIAFTVNGKSTNCKIKVIPQSDITVIVDSVIHSDETETTVKFIISGDNFEDYNYIWDFWNNGRLVTLNPDEKRNVTYVYKNLNPSIIPVIKVNVVGGGCTQTIVIDNWYEENPIIIKGIVFEEGGDCCEGRIPK</sequence>
<proteinExistence type="predicted"/>
<dbReference type="AlphaFoldDB" id="A0A3D9AIQ8"/>